<comment type="caution">
    <text evidence="6">The sequence shown here is derived from an EMBL/GenBank/DDBJ whole genome shotgun (WGS) entry which is preliminary data.</text>
</comment>
<gene>
    <name evidence="6" type="ORF">WJX72_000046</name>
</gene>
<evidence type="ECO:0000313" key="6">
    <source>
        <dbReference type="EMBL" id="KAK9828449.1"/>
    </source>
</evidence>
<evidence type="ECO:0000256" key="2">
    <source>
        <dbReference type="ARBA" id="ARBA00022603"/>
    </source>
</evidence>
<reference evidence="6 7" key="1">
    <citation type="journal article" date="2024" name="Nat. Commun.">
        <title>Phylogenomics reveals the evolutionary origins of lichenization in chlorophyte algae.</title>
        <authorList>
            <person name="Puginier C."/>
            <person name="Libourel C."/>
            <person name="Otte J."/>
            <person name="Skaloud P."/>
            <person name="Haon M."/>
            <person name="Grisel S."/>
            <person name="Petersen M."/>
            <person name="Berrin J.G."/>
            <person name="Delaux P.M."/>
            <person name="Dal Grande F."/>
            <person name="Keller J."/>
        </authorList>
    </citation>
    <scope>NUCLEOTIDE SEQUENCE [LARGE SCALE GENOMIC DNA]</scope>
    <source>
        <strain evidence="6 7">SAG 2043</strain>
    </source>
</reference>
<evidence type="ECO:0000259" key="5">
    <source>
        <dbReference type="Pfam" id="PF08242"/>
    </source>
</evidence>
<evidence type="ECO:0000256" key="1">
    <source>
        <dbReference type="ARBA" id="ARBA00009725"/>
    </source>
</evidence>
<dbReference type="Pfam" id="PF08242">
    <property type="entry name" value="Methyltransf_12"/>
    <property type="match status" value="1"/>
</dbReference>
<sequence length="643" mass="69077">MPSQLFAVPLEQLPHEQADKYEQKAGLYWDLFYKRNQAKFFKDRHYLDREFPDLASGPLTVLEVGCGVGNTAFPLLDLNPRAFIYACDFSATAIDLVKSNPQYACGRIAAFMADITAADLAPVPPASVDFCTMVFVLSAISLEKMPQAIRNVARCMKRGSGRVVVRDYALGDLAQTRFGQKERLQRLASNFYVRGDGTRAYYFAKDVLRELFEREGFRCDSLHRHERQIDNRKRNLSMDRRWIQATFTFTGTQTAAAADTAGSCAGALKGCSSGQSRDTCAGGGPAATPSHLPTSNGTTATASSTSMEPASVAESGSNDSGYTGLGWLAGAAGRLASQRGALPGVASGRSLLPDSLASADEASLALSPTRQGRKGRAADVEAQAEQDFFACIARDTSAVVLEEVRAAKDRGLQLSGVPILDAPDLRRVVDLPSGLHVKLASISRENRHTLAHTGLMRWEAATPLARFVLACPELFCGRHVLEVGCGANPLCTLAALRFARRVVATDGSSQALARMASNLALNSSLVVIERARLRRLAWGEAAEVAALQRDFPGGFDVVLGADVVYVEEAVPQLFAAITAMLAHHPQACVLLCHVIRRVSEDRIFAAAEAAGLYSVPLCNGLAAASAEAGVVEGPFRLALLRRR</sequence>
<evidence type="ECO:0000313" key="7">
    <source>
        <dbReference type="Proteomes" id="UP001489004"/>
    </source>
</evidence>
<keyword evidence="2" id="KW-0489">Methyltransferase</keyword>
<dbReference type="Pfam" id="PF10294">
    <property type="entry name" value="Methyltransf_16"/>
    <property type="match status" value="1"/>
</dbReference>
<comment type="similarity">
    <text evidence="1">Belongs to the methyltransferase superfamily. METL family.</text>
</comment>
<dbReference type="EMBL" id="JALJOR010000001">
    <property type="protein sequence ID" value="KAK9828449.1"/>
    <property type="molecule type" value="Genomic_DNA"/>
</dbReference>
<dbReference type="GO" id="GO:0008757">
    <property type="term" value="F:S-adenosylmethionine-dependent methyltransferase activity"/>
    <property type="evidence" value="ECO:0007669"/>
    <property type="project" value="UniProtKB-ARBA"/>
</dbReference>
<dbReference type="InterPro" id="IPR013217">
    <property type="entry name" value="Methyltransf_12"/>
</dbReference>
<dbReference type="InterPro" id="IPR019410">
    <property type="entry name" value="Methyltransf_16"/>
</dbReference>
<dbReference type="PANTHER" id="PTHR22809:SF5">
    <property type="entry name" value="TRNA N(3)-METHYLCYTIDINE METHYLTRANSFERASE METTL6"/>
    <property type="match status" value="1"/>
</dbReference>
<accession>A0AAW1R405</accession>
<keyword evidence="7" id="KW-1185">Reference proteome</keyword>
<dbReference type="GO" id="GO:0008173">
    <property type="term" value="F:RNA methyltransferase activity"/>
    <property type="evidence" value="ECO:0007669"/>
    <property type="project" value="UniProtKB-ARBA"/>
</dbReference>
<dbReference type="PANTHER" id="PTHR22809">
    <property type="entry name" value="METHYLTRANSFERASE-RELATED"/>
    <property type="match status" value="1"/>
</dbReference>
<feature type="domain" description="Methyltransferase type 12" evidence="5">
    <location>
        <begin position="62"/>
        <end position="159"/>
    </location>
</feature>
<evidence type="ECO:0000256" key="4">
    <source>
        <dbReference type="SAM" id="MobiDB-lite"/>
    </source>
</evidence>
<name>A0AAW1R405_9CHLO</name>
<dbReference type="InterPro" id="IPR026113">
    <property type="entry name" value="METTL2/6/8-like"/>
</dbReference>
<keyword evidence="3" id="KW-0808">Transferase</keyword>
<dbReference type="GO" id="GO:0032259">
    <property type="term" value="P:methylation"/>
    <property type="evidence" value="ECO:0007669"/>
    <property type="project" value="UniProtKB-KW"/>
</dbReference>
<feature type="region of interest" description="Disordered" evidence="4">
    <location>
        <begin position="275"/>
        <end position="318"/>
    </location>
</feature>
<dbReference type="Gene3D" id="3.40.50.150">
    <property type="entry name" value="Vaccinia Virus protein VP39"/>
    <property type="match status" value="2"/>
</dbReference>
<protein>
    <recommendedName>
        <fullName evidence="5">Methyltransferase type 12 domain-containing protein</fullName>
    </recommendedName>
</protein>
<dbReference type="SUPFAM" id="SSF53335">
    <property type="entry name" value="S-adenosyl-L-methionine-dependent methyltransferases"/>
    <property type="match status" value="2"/>
</dbReference>
<dbReference type="InterPro" id="IPR029063">
    <property type="entry name" value="SAM-dependent_MTases_sf"/>
</dbReference>
<evidence type="ECO:0000256" key="3">
    <source>
        <dbReference type="ARBA" id="ARBA00022679"/>
    </source>
</evidence>
<proteinExistence type="inferred from homology"/>
<dbReference type="Proteomes" id="UP001489004">
    <property type="component" value="Unassembled WGS sequence"/>
</dbReference>
<dbReference type="AlphaFoldDB" id="A0AAW1R405"/>
<organism evidence="6 7">
    <name type="scientific">[Myrmecia] bisecta</name>
    <dbReference type="NCBI Taxonomy" id="41462"/>
    <lineage>
        <taxon>Eukaryota</taxon>
        <taxon>Viridiplantae</taxon>
        <taxon>Chlorophyta</taxon>
        <taxon>core chlorophytes</taxon>
        <taxon>Trebouxiophyceae</taxon>
        <taxon>Trebouxiales</taxon>
        <taxon>Trebouxiaceae</taxon>
        <taxon>Myrmecia</taxon>
    </lineage>
</organism>
<dbReference type="CDD" id="cd02440">
    <property type="entry name" value="AdoMet_MTases"/>
    <property type="match status" value="1"/>
</dbReference>
<feature type="compositionally biased region" description="Low complexity" evidence="4">
    <location>
        <begin position="294"/>
        <end position="311"/>
    </location>
</feature>